<dbReference type="Gene3D" id="3.40.50.1820">
    <property type="entry name" value="alpha/beta hydrolase"/>
    <property type="match status" value="1"/>
</dbReference>
<keyword evidence="1" id="KW-0472">Membrane</keyword>
<dbReference type="Proteomes" id="UP001487305">
    <property type="component" value="Unassembled WGS sequence"/>
</dbReference>
<dbReference type="InterPro" id="IPR029059">
    <property type="entry name" value="AB_hydrolase_5"/>
</dbReference>
<evidence type="ECO:0000313" key="3">
    <source>
        <dbReference type="EMBL" id="MEQ3363656.1"/>
    </source>
</evidence>
<proteinExistence type="predicted"/>
<evidence type="ECO:0000259" key="2">
    <source>
        <dbReference type="Pfam" id="PF12695"/>
    </source>
</evidence>
<gene>
    <name evidence="3" type="ORF">AAA083_11790</name>
</gene>
<comment type="caution">
    <text evidence="3">The sequence shown here is derived from an EMBL/GenBank/DDBJ whole genome shotgun (WGS) entry which is preliminary data.</text>
</comment>
<keyword evidence="4" id="KW-1185">Reference proteome</keyword>
<sequence length="263" mass="27515">MANQGAAQVGSSEPHGATGKKRHVARWVAVALAVIVLVCAVGFAVYVNDYYRASSGNEVYLASTTDLEVHRSEGIVAFGNPDASVGVIVYPGAKVAYDAYAPLARELAERGVFCAVVEVPFNIAFFDSNAASRVIELYPDIETWYVAGHSLGGVVASGWVADHVDELSGVVLLASYSTADLSQSGLSVLSLYGSEDEVLNRDAYEDALSNLPSDFEEGVIVGGNHAQFGNYGEQAGDGAAAISPKDQWEETADAIVSFAGIAG</sequence>
<accession>A0ABV1JEX8</accession>
<dbReference type="InterPro" id="IPR029058">
    <property type="entry name" value="AB_hydrolase_fold"/>
</dbReference>
<feature type="transmembrane region" description="Helical" evidence="1">
    <location>
        <begin position="27"/>
        <end position="47"/>
    </location>
</feature>
<dbReference type="GO" id="GO:0016787">
    <property type="term" value="F:hydrolase activity"/>
    <property type="evidence" value="ECO:0007669"/>
    <property type="project" value="UniProtKB-KW"/>
</dbReference>
<organism evidence="3 4">
    <name type="scientific">Raoultibacter massiliensis</name>
    <dbReference type="NCBI Taxonomy" id="1852371"/>
    <lineage>
        <taxon>Bacteria</taxon>
        <taxon>Bacillati</taxon>
        <taxon>Actinomycetota</taxon>
        <taxon>Coriobacteriia</taxon>
        <taxon>Eggerthellales</taxon>
        <taxon>Eggerthellaceae</taxon>
        <taxon>Raoultibacter</taxon>
    </lineage>
</organism>
<dbReference type="SUPFAM" id="SSF53474">
    <property type="entry name" value="alpha/beta-Hydrolases"/>
    <property type="match status" value="1"/>
</dbReference>
<dbReference type="Pfam" id="PF12695">
    <property type="entry name" value="Abhydrolase_5"/>
    <property type="match status" value="1"/>
</dbReference>
<evidence type="ECO:0000313" key="4">
    <source>
        <dbReference type="Proteomes" id="UP001487305"/>
    </source>
</evidence>
<keyword evidence="3" id="KW-0378">Hydrolase</keyword>
<dbReference type="RefSeq" id="WP_349227748.1">
    <property type="nucleotide sequence ID" value="NZ_JBBNOP010000010.1"/>
</dbReference>
<feature type="domain" description="Alpha/beta hydrolase fold-5" evidence="2">
    <location>
        <begin position="86"/>
        <end position="249"/>
    </location>
</feature>
<reference evidence="3 4" key="1">
    <citation type="submission" date="2024-04" db="EMBL/GenBank/DDBJ databases">
        <title>Human intestinal bacterial collection.</title>
        <authorList>
            <person name="Pauvert C."/>
            <person name="Hitch T.C.A."/>
            <person name="Clavel T."/>
        </authorList>
    </citation>
    <scope>NUCLEOTIDE SEQUENCE [LARGE SCALE GENOMIC DNA]</scope>
    <source>
        <strain evidence="3 4">CLA-KB-H42</strain>
    </source>
</reference>
<name>A0ABV1JEX8_9ACTN</name>
<protein>
    <submittedName>
        <fullName evidence="3">Alpha/beta hydrolase</fullName>
    </submittedName>
</protein>
<dbReference type="EMBL" id="JBBNOP010000010">
    <property type="protein sequence ID" value="MEQ3363656.1"/>
    <property type="molecule type" value="Genomic_DNA"/>
</dbReference>
<evidence type="ECO:0000256" key="1">
    <source>
        <dbReference type="SAM" id="Phobius"/>
    </source>
</evidence>
<keyword evidence="1" id="KW-1133">Transmembrane helix</keyword>
<keyword evidence="1" id="KW-0812">Transmembrane</keyword>